<dbReference type="PROSITE" id="PS50086">
    <property type="entry name" value="TBC_RABGAP"/>
    <property type="match status" value="1"/>
</dbReference>
<dbReference type="OrthoDB" id="27140at2759"/>
<dbReference type="PANTHER" id="PTHR22957:SF27">
    <property type="entry name" value="TBC1 DOMAIN FAMILY MEMBER 13"/>
    <property type="match status" value="1"/>
</dbReference>
<dbReference type="InParanoid" id="G8XZ41"/>
<dbReference type="OMA" id="WIIRYLR"/>
<accession>G8XZ41</accession>
<proteinExistence type="predicted"/>
<sequence>MQGEDKINQTISKVLLTVDQFKGSISSFRSAVVENEYSPSKSKHFSRVLLWKTLCILNTLNIHTWSKGLQDSRQVFEELYKRKDLNIPWWKLRSDNIYYLTKEISRRESYRKTHRQGVRNGTNKVVLTRVNISETKDPLASSNNVDDHEGTKNVELLETIIMDIERLFPGEKFYAFENPYSKQYKRDLIEILYIWSKCNSNIGYKQGFHEIMGLIYMNLAKESVEVPSNSELNKEDLSILNIYDKEYLKHDIFAIFNKFMVQSHVVSSFYDKEQKLMECIETFNVNLMKVDQIIHYNLISKVKLESQLWIIRYFRLLLLRELGNDLETVSLFWDKLVAVQAADVNTPLLISFGIIVLLIKMKGDLIRCDFSESLGMLLHPPINTLLKDSTPEKFVQELFANIMKLYSRKDDDFKLYEIGLKINNKWNNNLRIVMSPQKQERPPSGARDSTETLNAPEKGLSNTDKMAFEKFKFEQRLKKRVQEITSKSK</sequence>
<dbReference type="HOGENOM" id="CLU_042943_0_0_1"/>
<protein>
    <submittedName>
        <fullName evidence="3">Piso0_005474 protein</fullName>
    </submittedName>
</protein>
<dbReference type="Pfam" id="PF00566">
    <property type="entry name" value="RabGAP-TBC"/>
    <property type="match status" value="1"/>
</dbReference>
<evidence type="ECO:0000259" key="2">
    <source>
        <dbReference type="PROSITE" id="PS50086"/>
    </source>
</evidence>
<dbReference type="Gene3D" id="1.10.8.270">
    <property type="entry name" value="putative rabgap domain of human tbc1 domain family member 14 like domains"/>
    <property type="match status" value="1"/>
</dbReference>
<dbReference type="InterPro" id="IPR000195">
    <property type="entry name" value="Rab-GAP-TBC_dom"/>
</dbReference>
<dbReference type="Proteomes" id="UP000005222">
    <property type="component" value="Chromosome N"/>
</dbReference>
<reference evidence="3 4" key="1">
    <citation type="journal article" date="2012" name="G3 (Bethesda)">
        <title>Pichia sorbitophila, an interspecies yeast hybrid reveals early steps of genome resolution following polyploidization.</title>
        <authorList>
            <person name="Leh Louis V."/>
            <person name="Despons L."/>
            <person name="Friedrich A."/>
            <person name="Martin T."/>
            <person name="Durrens P."/>
            <person name="Casaregola S."/>
            <person name="Neuveglise C."/>
            <person name="Fairhead C."/>
            <person name="Marck C."/>
            <person name="Cruz J.A."/>
            <person name="Straub M.L."/>
            <person name="Kugler V."/>
            <person name="Sacerdot C."/>
            <person name="Uzunov Z."/>
            <person name="Thierry A."/>
            <person name="Weiss S."/>
            <person name="Bleykasten C."/>
            <person name="De Montigny J."/>
            <person name="Jacques N."/>
            <person name="Jung P."/>
            <person name="Lemaire M."/>
            <person name="Mallet S."/>
            <person name="Morel G."/>
            <person name="Richard G.F."/>
            <person name="Sarkar A."/>
            <person name="Savel G."/>
            <person name="Schacherer J."/>
            <person name="Seret M.L."/>
            <person name="Talla E."/>
            <person name="Samson G."/>
            <person name="Jubin C."/>
            <person name="Poulain J."/>
            <person name="Vacherie B."/>
            <person name="Barbe V."/>
            <person name="Pelletier E."/>
            <person name="Sherman D.J."/>
            <person name="Westhof E."/>
            <person name="Weissenbach J."/>
            <person name="Baret P.V."/>
            <person name="Wincker P."/>
            <person name="Gaillardin C."/>
            <person name="Dujon B."/>
            <person name="Souciet J.L."/>
        </authorList>
    </citation>
    <scope>NUCLEOTIDE SEQUENCE [LARGE SCALE GENOMIC DNA]</scope>
    <source>
        <strain evidence="4">ATCC MYA-4447 / BCRC 22081 / CBS 7064 / NBRC 10061 / NRRL Y-12695</strain>
    </source>
</reference>
<dbReference type="SMART" id="SM00164">
    <property type="entry name" value="TBC"/>
    <property type="match status" value="1"/>
</dbReference>
<dbReference type="InterPro" id="IPR035969">
    <property type="entry name" value="Rab-GAP_TBC_sf"/>
</dbReference>
<dbReference type="FunCoup" id="G8XZ41">
    <property type="interactions" value="53"/>
</dbReference>
<keyword evidence="4" id="KW-1185">Reference proteome</keyword>
<dbReference type="SUPFAM" id="SSF47923">
    <property type="entry name" value="Ypt/Rab-GAP domain of gyp1p"/>
    <property type="match status" value="2"/>
</dbReference>
<gene>
    <name evidence="3" type="primary">Piso0_005474</name>
    <name evidence="3" type="ORF">GNLVRS01_PISO0N15875g</name>
</gene>
<dbReference type="GO" id="GO:0005096">
    <property type="term" value="F:GTPase activator activity"/>
    <property type="evidence" value="ECO:0007669"/>
    <property type="project" value="TreeGrafter"/>
</dbReference>
<dbReference type="EMBL" id="FO082046">
    <property type="protein sequence ID" value="CCE86950.1"/>
    <property type="molecule type" value="Genomic_DNA"/>
</dbReference>
<dbReference type="Gene3D" id="1.10.472.80">
    <property type="entry name" value="Ypt/Rab-GAP domain of gyp1p, domain 3"/>
    <property type="match status" value="1"/>
</dbReference>
<organism evidence="3 4">
    <name type="scientific">Pichia sorbitophila (strain ATCC MYA-4447 / BCRC 22081 / CBS 7064 / NBRC 10061 / NRRL Y-12695)</name>
    <name type="common">Hybrid yeast</name>
    <dbReference type="NCBI Taxonomy" id="559304"/>
    <lineage>
        <taxon>Eukaryota</taxon>
        <taxon>Fungi</taxon>
        <taxon>Dikarya</taxon>
        <taxon>Ascomycota</taxon>
        <taxon>Saccharomycotina</taxon>
        <taxon>Pichiomycetes</taxon>
        <taxon>Debaryomycetaceae</taxon>
        <taxon>Millerozyma</taxon>
    </lineage>
</organism>
<feature type="region of interest" description="Disordered" evidence="1">
    <location>
        <begin position="435"/>
        <end position="464"/>
    </location>
</feature>
<dbReference type="STRING" id="559304.G8XZ41"/>
<evidence type="ECO:0000313" key="4">
    <source>
        <dbReference type="Proteomes" id="UP000005222"/>
    </source>
</evidence>
<dbReference type="AlphaFoldDB" id="G8XZ41"/>
<dbReference type="PANTHER" id="PTHR22957">
    <property type="entry name" value="TBC1 DOMAIN FAMILY MEMBER GTPASE-ACTIVATING PROTEIN"/>
    <property type="match status" value="1"/>
</dbReference>
<evidence type="ECO:0000256" key="1">
    <source>
        <dbReference type="SAM" id="MobiDB-lite"/>
    </source>
</evidence>
<dbReference type="eggNOG" id="KOG1091">
    <property type="taxonomic scope" value="Eukaryota"/>
</dbReference>
<dbReference type="GO" id="GO:0006886">
    <property type="term" value="P:intracellular protein transport"/>
    <property type="evidence" value="ECO:0007669"/>
    <property type="project" value="TreeGrafter"/>
</dbReference>
<feature type="domain" description="Rab-GAP TBC" evidence="2">
    <location>
        <begin position="41"/>
        <end position="340"/>
    </location>
</feature>
<evidence type="ECO:0000313" key="3">
    <source>
        <dbReference type="EMBL" id="CCE86950.1"/>
    </source>
</evidence>
<name>G8XZ41_PICSO</name>